<dbReference type="PANTHER" id="PTHR14362">
    <property type="entry name" value="COILED-COIL DOMAIN-CONTAINING PROTEIN 81"/>
    <property type="match status" value="1"/>
</dbReference>
<dbReference type="InterPro" id="IPR002156">
    <property type="entry name" value="RNaseH_domain"/>
</dbReference>
<evidence type="ECO:0000313" key="3">
    <source>
        <dbReference type="EMBL" id="PKU38476.1"/>
    </source>
</evidence>
<dbReference type="Pfam" id="PF00075">
    <property type="entry name" value="RNase_H"/>
    <property type="match status" value="1"/>
</dbReference>
<dbReference type="SUPFAM" id="SSF53098">
    <property type="entry name" value="Ribonuclease H-like"/>
    <property type="match status" value="1"/>
</dbReference>
<organism evidence="3 4">
    <name type="scientific">Limosa lapponica baueri</name>
    <dbReference type="NCBI Taxonomy" id="1758121"/>
    <lineage>
        <taxon>Eukaryota</taxon>
        <taxon>Metazoa</taxon>
        <taxon>Chordata</taxon>
        <taxon>Craniata</taxon>
        <taxon>Vertebrata</taxon>
        <taxon>Euteleostomi</taxon>
        <taxon>Archelosauria</taxon>
        <taxon>Archosauria</taxon>
        <taxon>Dinosauria</taxon>
        <taxon>Saurischia</taxon>
        <taxon>Theropoda</taxon>
        <taxon>Coelurosauria</taxon>
        <taxon>Aves</taxon>
        <taxon>Neognathae</taxon>
        <taxon>Neoaves</taxon>
        <taxon>Charadriiformes</taxon>
        <taxon>Scolopacidae</taxon>
        <taxon>Limosa</taxon>
    </lineage>
</organism>
<feature type="compositionally biased region" description="Basic and acidic residues" evidence="1">
    <location>
        <begin position="442"/>
        <end position="455"/>
    </location>
</feature>
<dbReference type="EMBL" id="KZ506733">
    <property type="protein sequence ID" value="PKU38476.1"/>
    <property type="molecule type" value="Genomic_DNA"/>
</dbReference>
<gene>
    <name evidence="3" type="ORF">llap_11209</name>
</gene>
<accession>A0A2I0TXE3</accession>
<dbReference type="InterPro" id="IPR026295">
    <property type="entry name" value="CCD81"/>
</dbReference>
<dbReference type="InterPro" id="IPR040673">
    <property type="entry name" value="CCDC81_HU_dom_2"/>
</dbReference>
<proteinExistence type="predicted"/>
<evidence type="ECO:0000259" key="2">
    <source>
        <dbReference type="PROSITE" id="PS50879"/>
    </source>
</evidence>
<dbReference type="InterPro" id="IPR012337">
    <property type="entry name" value="RNaseH-like_sf"/>
</dbReference>
<dbReference type="GO" id="GO:0004523">
    <property type="term" value="F:RNA-DNA hybrid ribonuclease activity"/>
    <property type="evidence" value="ECO:0007669"/>
    <property type="project" value="InterPro"/>
</dbReference>
<evidence type="ECO:0000256" key="1">
    <source>
        <dbReference type="SAM" id="MobiDB-lite"/>
    </source>
</evidence>
<dbReference type="Gene3D" id="3.30.420.10">
    <property type="entry name" value="Ribonuclease H-like superfamily/Ribonuclease H"/>
    <property type="match status" value="1"/>
</dbReference>
<feature type="region of interest" description="Disordered" evidence="1">
    <location>
        <begin position="257"/>
        <end position="284"/>
    </location>
</feature>
<sequence length="668" mass="74387">MARGTLTGFHGDITGCHGDFACGHKNITCSFWDLSDEHQNLICGHGDPAGGFGDLTGCNLNLIGGHSDITGCHRGIRARTTAPSRPLEPTPLQEALGLEYSFQQLSESELPARRRIWWLWRDPCFILQNPLREITTSDMLAQTFLIASDNAASESTVQLCIQRTTRLFHACLENRKNVALVWRDVDMLIIQRKDIKMTFYIDFLKRLNGTEKMLQAVLEMPQMRDLVVSCQDTAASQTSSGRVIILPGCKLETVPNMPSGKAGLTGHVKAPPEQRWRKGDGSGEKEDLAEKRLLCRARLSPNQLPAMTVKSEQGQKAEGTEPRGRQLLAIQWRSLKEEEEKEKLIPLAEPRMVDFIAINIKKREKIPDTGCCSSPLTSMEMEESSPDLLETMMECEEAGEEHLTVHEDDTVPPKRSLSPRTHQALLEGVTCILGKVARERRRQRDDERDVQDKLRWHSPACAQRRKETGSGTPCAGSPTEGKVASLKAWKEEQKQWEAQGLQNCHNSIELDACQNKVIMVEQDDVEIVVTNLVNPASFLEGNMGKPVHHDCLETIEATYSSRLDLKDSPLDNAENWFTDGSSYVLSGERHAGYAITTSQGIIESGPLPINTSVQKAEIIALTCALELAQGKAVNIYTDSKYVFGVVHTQGAIWIELTRKKALSTQRRS</sequence>
<dbReference type="GO" id="GO:0005815">
    <property type="term" value="C:microtubule organizing center"/>
    <property type="evidence" value="ECO:0007669"/>
    <property type="project" value="TreeGrafter"/>
</dbReference>
<dbReference type="Pfam" id="PF18289">
    <property type="entry name" value="HU-CCDC81_euk_2"/>
    <property type="match status" value="1"/>
</dbReference>
<dbReference type="PROSITE" id="PS50879">
    <property type="entry name" value="RNASE_H_1"/>
    <property type="match status" value="1"/>
</dbReference>
<dbReference type="AlphaFoldDB" id="A0A2I0TXE3"/>
<dbReference type="GO" id="GO:0003676">
    <property type="term" value="F:nucleic acid binding"/>
    <property type="evidence" value="ECO:0007669"/>
    <property type="project" value="InterPro"/>
</dbReference>
<feature type="compositionally biased region" description="Basic and acidic residues" evidence="1">
    <location>
        <begin position="270"/>
        <end position="284"/>
    </location>
</feature>
<keyword evidence="4" id="KW-1185">Reference proteome</keyword>
<dbReference type="InterPro" id="IPR036397">
    <property type="entry name" value="RNaseH_sf"/>
</dbReference>
<reference evidence="4" key="2">
    <citation type="submission" date="2017-12" db="EMBL/GenBank/DDBJ databases">
        <title>Genome sequence of the Bar-tailed Godwit (Limosa lapponica baueri).</title>
        <authorList>
            <person name="Lima N.C.B."/>
            <person name="Parody-Merino A.M."/>
            <person name="Battley P.F."/>
            <person name="Fidler A.E."/>
            <person name="Prosdocimi F."/>
        </authorList>
    </citation>
    <scope>NUCLEOTIDE SEQUENCE [LARGE SCALE GENOMIC DNA]</scope>
</reference>
<reference evidence="4" key="1">
    <citation type="submission" date="2017-11" db="EMBL/GenBank/DDBJ databases">
        <authorList>
            <person name="Lima N.C."/>
            <person name="Parody-Merino A.M."/>
            <person name="Battley P.F."/>
            <person name="Fidler A.E."/>
            <person name="Prosdocimi F."/>
        </authorList>
    </citation>
    <scope>NUCLEOTIDE SEQUENCE [LARGE SCALE GENOMIC DNA]</scope>
</reference>
<feature type="domain" description="RNase H type-1" evidence="2">
    <location>
        <begin position="570"/>
        <end position="668"/>
    </location>
</feature>
<evidence type="ECO:0000313" key="4">
    <source>
        <dbReference type="Proteomes" id="UP000233556"/>
    </source>
</evidence>
<dbReference type="PANTHER" id="PTHR14362:SF2">
    <property type="entry name" value="COILED-COIL DOMAIN-CONTAINING PROTEIN 81"/>
    <property type="match status" value="1"/>
</dbReference>
<feature type="region of interest" description="Disordered" evidence="1">
    <location>
        <begin position="440"/>
        <end position="480"/>
    </location>
</feature>
<protein>
    <recommendedName>
        <fullName evidence="2">RNase H type-1 domain-containing protein</fullName>
    </recommendedName>
</protein>
<name>A0A2I0TXE3_LIMLA</name>
<dbReference type="Proteomes" id="UP000233556">
    <property type="component" value="Unassembled WGS sequence"/>
</dbReference>
<dbReference type="OrthoDB" id="9950135at2759"/>